<dbReference type="Pfam" id="PF10961">
    <property type="entry name" value="SelK_SelG"/>
    <property type="match status" value="1"/>
</dbReference>
<evidence type="ECO:0000256" key="2">
    <source>
        <dbReference type="ARBA" id="ARBA00022692"/>
    </source>
</evidence>
<accession>A0A0K0DTR7</accession>
<dbReference type="GO" id="GO:0005789">
    <property type="term" value="C:endoplasmic reticulum membrane"/>
    <property type="evidence" value="ECO:0007669"/>
    <property type="project" value="TreeGrafter"/>
</dbReference>
<dbReference type="WBParaSite" id="TCONS_00014392.p1">
    <property type="protein sequence ID" value="TCONS_00014392.p1"/>
    <property type="gene ID" value="XLOC_009602"/>
</dbReference>
<dbReference type="WBParaSite" id="SSTP_0000063100.1">
    <property type="protein sequence ID" value="SSTP_0000063100.1"/>
    <property type="gene ID" value="SSTP_0000063100"/>
</dbReference>
<feature type="region of interest" description="Disordered" evidence="6">
    <location>
        <begin position="54"/>
        <end position="102"/>
    </location>
</feature>
<evidence type="ECO:0000256" key="4">
    <source>
        <dbReference type="ARBA" id="ARBA00022989"/>
    </source>
</evidence>
<dbReference type="GO" id="GO:0032469">
    <property type="term" value="P:endoplasmic reticulum calcium ion homeostasis"/>
    <property type="evidence" value="ECO:0007669"/>
    <property type="project" value="TreeGrafter"/>
</dbReference>
<evidence type="ECO:0000313" key="9">
    <source>
        <dbReference type="WBParaSite" id="SSTP_0000063100.1"/>
    </source>
</evidence>
<evidence type="ECO:0000256" key="6">
    <source>
        <dbReference type="SAM" id="MobiDB-lite"/>
    </source>
</evidence>
<keyword evidence="5 7" id="KW-0472">Membrane</keyword>
<name>A0A0K0DTR7_STRER</name>
<dbReference type="GO" id="GO:0005794">
    <property type="term" value="C:Golgi apparatus"/>
    <property type="evidence" value="ECO:0007669"/>
    <property type="project" value="TreeGrafter"/>
</dbReference>
<dbReference type="Proteomes" id="UP000035681">
    <property type="component" value="Unplaced"/>
</dbReference>
<organism evidence="9">
    <name type="scientific">Strongyloides stercoralis</name>
    <name type="common">Threadworm</name>
    <dbReference type="NCBI Taxonomy" id="6248"/>
    <lineage>
        <taxon>Eukaryota</taxon>
        <taxon>Metazoa</taxon>
        <taxon>Ecdysozoa</taxon>
        <taxon>Nematoda</taxon>
        <taxon>Chromadorea</taxon>
        <taxon>Rhabditida</taxon>
        <taxon>Tylenchina</taxon>
        <taxon>Panagrolaimomorpha</taxon>
        <taxon>Strongyloidoidea</taxon>
        <taxon>Strongyloididae</taxon>
        <taxon>Strongyloides</taxon>
    </lineage>
</organism>
<evidence type="ECO:0000256" key="1">
    <source>
        <dbReference type="ARBA" id="ARBA00004167"/>
    </source>
</evidence>
<keyword evidence="3" id="KW-0712">Selenocysteine</keyword>
<dbReference type="GO" id="GO:0006816">
    <property type="term" value="P:calcium ion transport"/>
    <property type="evidence" value="ECO:0007669"/>
    <property type="project" value="TreeGrafter"/>
</dbReference>
<proteinExistence type="predicted"/>
<feature type="compositionally biased region" description="Gly residues" evidence="6">
    <location>
        <begin position="61"/>
        <end position="71"/>
    </location>
</feature>
<keyword evidence="8" id="KW-1185">Reference proteome</keyword>
<feature type="transmembrane region" description="Helical" evidence="7">
    <location>
        <begin position="21"/>
        <end position="41"/>
    </location>
</feature>
<evidence type="ECO:0000256" key="3">
    <source>
        <dbReference type="ARBA" id="ARBA00022933"/>
    </source>
</evidence>
<evidence type="ECO:0000313" key="10">
    <source>
        <dbReference type="WBParaSite" id="TCONS_00014392.p1"/>
    </source>
</evidence>
<evidence type="ECO:0000256" key="5">
    <source>
        <dbReference type="ARBA" id="ARBA00023136"/>
    </source>
</evidence>
<reference evidence="9" key="1">
    <citation type="submission" date="2015-08" db="UniProtKB">
        <authorList>
            <consortium name="WormBaseParasite"/>
        </authorList>
    </citation>
    <scope>IDENTIFICATION</scope>
</reference>
<dbReference type="PANTHER" id="PTHR16875">
    <property type="entry name" value="SELENOPROTEIN K"/>
    <property type="match status" value="1"/>
</dbReference>
<comment type="subcellular location">
    <subcellularLocation>
        <location evidence="1">Membrane</location>
        <topology evidence="1">Single-pass membrane protein</topology>
    </subcellularLocation>
</comment>
<evidence type="ECO:0000256" key="7">
    <source>
        <dbReference type="SAM" id="Phobius"/>
    </source>
</evidence>
<dbReference type="PANTHER" id="PTHR16875:SF0">
    <property type="entry name" value="SELENOPROTEIN K"/>
    <property type="match status" value="1"/>
</dbReference>
<protein>
    <submittedName>
        <fullName evidence="10">Trafficking protein particle complex subunit 13</fullName>
    </submittedName>
</protein>
<keyword evidence="4 7" id="KW-1133">Transmembrane helix</keyword>
<keyword evidence="2 7" id="KW-0812">Transmembrane</keyword>
<dbReference type="AlphaFoldDB" id="A0A0K0DTR7"/>
<sequence length="102" mass="10608">MVHIDRSGNIAEKSEFDPIQIIKNFFVFIMLFFQTMFSPLLNLTGGSNSNSGSTFFRGSSGSSGNGGGGSGNVRRRNNNIHGLPNVSDISSAPCASGGCCGG</sequence>
<dbReference type="InterPro" id="IPR024491">
    <property type="entry name" value="Se_SelK/SelG"/>
</dbReference>
<evidence type="ECO:0000313" key="8">
    <source>
        <dbReference type="Proteomes" id="UP000035681"/>
    </source>
</evidence>